<dbReference type="RefSeq" id="WP_345476813.1">
    <property type="nucleotide sequence ID" value="NZ_BAABLW010000005.1"/>
</dbReference>
<feature type="compositionally biased region" description="Low complexity" evidence="2">
    <location>
        <begin position="151"/>
        <end position="165"/>
    </location>
</feature>
<evidence type="ECO:0000313" key="4">
    <source>
        <dbReference type="Proteomes" id="UP001500368"/>
    </source>
</evidence>
<name>A0ABP9FTU9_9MICC</name>
<proteinExistence type="predicted"/>
<evidence type="ECO:0000256" key="1">
    <source>
        <dbReference type="SAM" id="Coils"/>
    </source>
</evidence>
<sequence>MSNISDLTLKLLESGRRQESAHLAQQAITQGSLRGDVPVVDINQAYERATADIIDASNAIENLVAELHNKIRALDDELRLQRTRNLPILKVSDLTEDMKVIVRYRGRWNICRVQMGADGDYFLRNSAIHCLAGDAETIALLTRPGDAEWNTAATPASDQQQAPAQEEQKPGPLQALLTAAQDYGKDEETSPAQYIVADVLREVFEAAIEATNE</sequence>
<organism evidence="3 4">
    <name type="scientific">Nesterenkonia rhizosphaerae</name>
    <dbReference type="NCBI Taxonomy" id="1348272"/>
    <lineage>
        <taxon>Bacteria</taxon>
        <taxon>Bacillati</taxon>
        <taxon>Actinomycetota</taxon>
        <taxon>Actinomycetes</taxon>
        <taxon>Micrococcales</taxon>
        <taxon>Micrococcaceae</taxon>
        <taxon>Nesterenkonia</taxon>
    </lineage>
</organism>
<dbReference type="Proteomes" id="UP001500368">
    <property type="component" value="Unassembled WGS sequence"/>
</dbReference>
<keyword evidence="1" id="KW-0175">Coiled coil</keyword>
<evidence type="ECO:0008006" key="5">
    <source>
        <dbReference type="Google" id="ProtNLM"/>
    </source>
</evidence>
<reference evidence="4" key="1">
    <citation type="journal article" date="2019" name="Int. J. Syst. Evol. Microbiol.">
        <title>The Global Catalogue of Microorganisms (GCM) 10K type strain sequencing project: providing services to taxonomists for standard genome sequencing and annotation.</title>
        <authorList>
            <consortium name="The Broad Institute Genomics Platform"/>
            <consortium name="The Broad Institute Genome Sequencing Center for Infectious Disease"/>
            <person name="Wu L."/>
            <person name="Ma J."/>
        </authorList>
    </citation>
    <scope>NUCLEOTIDE SEQUENCE [LARGE SCALE GENOMIC DNA]</scope>
    <source>
        <strain evidence="4">JCM 19129</strain>
    </source>
</reference>
<feature type="region of interest" description="Disordered" evidence="2">
    <location>
        <begin position="149"/>
        <end position="185"/>
    </location>
</feature>
<protein>
    <recommendedName>
        <fullName evidence="5">Ead/Ea22-like family protein</fullName>
    </recommendedName>
</protein>
<dbReference type="EMBL" id="BAABLW010000005">
    <property type="protein sequence ID" value="GAA4915608.1"/>
    <property type="molecule type" value="Genomic_DNA"/>
</dbReference>
<evidence type="ECO:0000256" key="2">
    <source>
        <dbReference type="SAM" id="MobiDB-lite"/>
    </source>
</evidence>
<comment type="caution">
    <text evidence="3">The sequence shown here is derived from an EMBL/GenBank/DDBJ whole genome shotgun (WGS) entry which is preliminary data.</text>
</comment>
<evidence type="ECO:0000313" key="3">
    <source>
        <dbReference type="EMBL" id="GAA4915608.1"/>
    </source>
</evidence>
<keyword evidence="4" id="KW-1185">Reference proteome</keyword>
<accession>A0ABP9FTU9</accession>
<gene>
    <name evidence="3" type="ORF">GCM10025790_08260</name>
</gene>
<feature type="coiled-coil region" evidence="1">
    <location>
        <begin position="46"/>
        <end position="84"/>
    </location>
</feature>